<dbReference type="GO" id="GO:0043527">
    <property type="term" value="C:tRNA methyltransferase complex"/>
    <property type="evidence" value="ECO:0007669"/>
    <property type="project" value="TreeGrafter"/>
</dbReference>
<evidence type="ECO:0000256" key="6">
    <source>
        <dbReference type="ARBA" id="ARBA00022694"/>
    </source>
</evidence>
<reference evidence="10 11" key="1">
    <citation type="journal article" date="2017" name="Genome Announc.">
        <title>Draft Genome Sequence of a Sporulating and Motile Strain of Lachnotalea glycerini Isolated from Water in Quebec City, Canada.</title>
        <authorList>
            <person name="Maheux A.F."/>
            <person name="Boudreau D.K."/>
            <person name="Berube E."/>
            <person name="Boissinot M."/>
            <person name="Raymond F."/>
            <person name="Brodeur S."/>
            <person name="Corbeil J."/>
            <person name="Isabel S."/>
            <person name="Omar R.F."/>
            <person name="Bergeron M.G."/>
        </authorList>
    </citation>
    <scope>NUCLEOTIDE SEQUENCE [LARGE SCALE GENOMIC DNA]</scope>
    <source>
        <strain evidence="10 11">CCRI-19302</strain>
    </source>
</reference>
<dbReference type="Proteomes" id="UP000216411">
    <property type="component" value="Unassembled WGS sequence"/>
</dbReference>
<evidence type="ECO:0000256" key="5">
    <source>
        <dbReference type="ARBA" id="ARBA00022691"/>
    </source>
</evidence>
<comment type="catalytic activity">
    <reaction evidence="1 9">
        <text>guanosine(46) in tRNA + S-adenosyl-L-methionine = N(7)-methylguanosine(46) in tRNA + S-adenosyl-L-homocysteine</text>
        <dbReference type="Rhea" id="RHEA:42708"/>
        <dbReference type="Rhea" id="RHEA-COMP:10188"/>
        <dbReference type="Rhea" id="RHEA-COMP:10189"/>
        <dbReference type="ChEBI" id="CHEBI:57856"/>
        <dbReference type="ChEBI" id="CHEBI:59789"/>
        <dbReference type="ChEBI" id="CHEBI:74269"/>
        <dbReference type="ChEBI" id="CHEBI:74480"/>
        <dbReference type="EC" id="2.1.1.33"/>
    </reaction>
</comment>
<dbReference type="NCBIfam" id="NF001080">
    <property type="entry name" value="PRK00121.2-2"/>
    <property type="match status" value="1"/>
</dbReference>
<dbReference type="EC" id="2.1.1.33" evidence="9"/>
<dbReference type="PANTHER" id="PTHR23417">
    <property type="entry name" value="3-DEOXY-D-MANNO-OCTULOSONIC-ACID TRANSFERASE/TRNA GUANINE-N 7 - -METHYLTRANSFERASE"/>
    <property type="match status" value="1"/>
</dbReference>
<feature type="binding site" evidence="9">
    <location>
        <position position="93"/>
    </location>
    <ligand>
        <name>S-adenosyl-L-methionine</name>
        <dbReference type="ChEBI" id="CHEBI:59789"/>
    </ligand>
</feature>
<evidence type="ECO:0000256" key="8">
    <source>
        <dbReference type="ARBA" id="ARBA00060767"/>
    </source>
</evidence>
<name>A0A255I2E4_9FIRM</name>
<feature type="binding site" evidence="9">
    <location>
        <position position="66"/>
    </location>
    <ligand>
        <name>S-adenosyl-L-methionine</name>
        <dbReference type="ChEBI" id="CHEBI:59789"/>
    </ligand>
</feature>
<evidence type="ECO:0000256" key="4">
    <source>
        <dbReference type="ARBA" id="ARBA00022679"/>
    </source>
</evidence>
<dbReference type="InterPro" id="IPR003358">
    <property type="entry name" value="tRNA_(Gua-N-7)_MeTrfase_Trmb"/>
</dbReference>
<keyword evidence="5 9" id="KW-0949">S-adenosyl-L-methionine</keyword>
<evidence type="ECO:0000256" key="3">
    <source>
        <dbReference type="ARBA" id="ARBA00022603"/>
    </source>
</evidence>
<feature type="binding site" evidence="9">
    <location>
        <position position="151"/>
    </location>
    <ligand>
        <name>substrate</name>
    </ligand>
</feature>
<organism evidence="10 11">
    <name type="scientific">Lachnotalea glycerini</name>
    <dbReference type="NCBI Taxonomy" id="1763509"/>
    <lineage>
        <taxon>Bacteria</taxon>
        <taxon>Bacillati</taxon>
        <taxon>Bacillota</taxon>
        <taxon>Clostridia</taxon>
        <taxon>Lachnospirales</taxon>
        <taxon>Lachnospiraceae</taxon>
        <taxon>Lachnotalea</taxon>
    </lineage>
</organism>
<dbReference type="Pfam" id="PF02390">
    <property type="entry name" value="Methyltransf_4"/>
    <property type="match status" value="1"/>
</dbReference>
<accession>A0A255I2E4</accession>
<keyword evidence="3 9" id="KW-0489">Methyltransferase</keyword>
<evidence type="ECO:0000313" key="10">
    <source>
        <dbReference type="EMBL" id="RDY29875.1"/>
    </source>
</evidence>
<comment type="similarity">
    <text evidence="8 9">Belongs to the class I-like SAM-binding methyltransferase superfamily. TrmB family.</text>
</comment>
<dbReference type="PROSITE" id="PS51625">
    <property type="entry name" value="SAM_MT_TRMB"/>
    <property type="match status" value="1"/>
</dbReference>
<evidence type="ECO:0000313" key="11">
    <source>
        <dbReference type="Proteomes" id="UP000216411"/>
    </source>
</evidence>
<evidence type="ECO:0000256" key="2">
    <source>
        <dbReference type="ARBA" id="ARBA00003015"/>
    </source>
</evidence>
<comment type="pathway">
    <text evidence="7 9">tRNA modification; N(7)-methylguanine-tRNA biosynthesis.</text>
</comment>
<dbReference type="OrthoDB" id="9802090at2"/>
<protein>
    <recommendedName>
        <fullName evidence="9">tRNA (guanine-N(7)-)-methyltransferase</fullName>
        <ecNumber evidence="9">2.1.1.33</ecNumber>
    </recommendedName>
    <alternativeName>
        <fullName evidence="9">tRNA (guanine(46)-N(7))-methyltransferase</fullName>
    </alternativeName>
    <alternativeName>
        <fullName evidence="9">tRNA(m7G46)-methyltransferase</fullName>
    </alternativeName>
</protein>
<dbReference type="InterPro" id="IPR029063">
    <property type="entry name" value="SAM-dependent_MTases_sf"/>
</dbReference>
<dbReference type="CDD" id="cd02440">
    <property type="entry name" value="AdoMet_MTases"/>
    <property type="match status" value="1"/>
</dbReference>
<feature type="binding site" evidence="9">
    <location>
        <position position="41"/>
    </location>
    <ligand>
        <name>S-adenosyl-L-methionine</name>
        <dbReference type="ChEBI" id="CHEBI:59789"/>
    </ligand>
</feature>
<dbReference type="RefSeq" id="WP_094377970.1">
    <property type="nucleotide sequence ID" value="NZ_NOKA02000059.1"/>
</dbReference>
<keyword evidence="4 9" id="KW-0808">Transferase</keyword>
<feature type="binding site" evidence="9">
    <location>
        <begin position="190"/>
        <end position="193"/>
    </location>
    <ligand>
        <name>substrate</name>
    </ligand>
</feature>
<evidence type="ECO:0000256" key="7">
    <source>
        <dbReference type="ARBA" id="ARBA00060552"/>
    </source>
</evidence>
<comment type="caution">
    <text evidence="9">Lacks conserved residue(s) required for the propagation of feature annotation.</text>
</comment>
<comment type="function">
    <text evidence="2 9">Catalyzes the formation of N(7)-methylguanine at position 46 (m7G46) in tRNA.</text>
</comment>
<keyword evidence="11" id="KW-1185">Reference proteome</keyword>
<dbReference type="HAMAP" id="MF_01057">
    <property type="entry name" value="tRNA_methyltr_TrmB"/>
    <property type="match status" value="1"/>
</dbReference>
<comment type="caution">
    <text evidence="10">The sequence shown here is derived from an EMBL/GenBank/DDBJ whole genome shotgun (WGS) entry which is preliminary data.</text>
</comment>
<dbReference type="GO" id="GO:0008176">
    <property type="term" value="F:tRNA (guanine(46)-N7)-methyltransferase activity"/>
    <property type="evidence" value="ECO:0007669"/>
    <property type="project" value="UniProtKB-UniRule"/>
</dbReference>
<dbReference type="SUPFAM" id="SSF53335">
    <property type="entry name" value="S-adenosyl-L-methionine-dependent methyltransferases"/>
    <property type="match status" value="1"/>
</dbReference>
<dbReference type="EMBL" id="NOKA02000059">
    <property type="protein sequence ID" value="RDY29875.1"/>
    <property type="molecule type" value="Genomic_DNA"/>
</dbReference>
<sequence>MRLRNVKGSNDIIDACNYVIQEPEKGNWSNVFGNKNPIHIEIGMGKGRFITTLAQMNPDINYVGIEKYTSVLVRAIEKISDLEFNNLRFIKMDADNILTVFNPSEVSKIYLNFSDPWPKDRHAKRRLTSQSFFEKYNQILKLDGIVEFKTDNRPLFDFSIEEIPKAGWKIKDYTYDLHNDEKKNKGNVMTEYEEKFSKQKIPINKLIAYRNM</sequence>
<evidence type="ECO:0000256" key="1">
    <source>
        <dbReference type="ARBA" id="ARBA00000142"/>
    </source>
</evidence>
<dbReference type="Gene3D" id="3.40.50.150">
    <property type="entry name" value="Vaccinia Virus protein VP39"/>
    <property type="match status" value="1"/>
</dbReference>
<evidence type="ECO:0000256" key="9">
    <source>
        <dbReference type="HAMAP-Rule" id="MF_01057"/>
    </source>
</evidence>
<dbReference type="UniPathway" id="UPA00989"/>
<feature type="binding site" evidence="9">
    <location>
        <position position="115"/>
    </location>
    <ligand>
        <name>S-adenosyl-L-methionine</name>
        <dbReference type="ChEBI" id="CHEBI:59789"/>
    </ligand>
</feature>
<dbReference type="FunFam" id="3.40.50.150:FF:000035">
    <property type="entry name" value="tRNA (guanine-N(7)-)-methyltransferase"/>
    <property type="match status" value="1"/>
</dbReference>
<dbReference type="NCBIfam" id="TIGR00091">
    <property type="entry name" value="tRNA (guanosine(46)-N7)-methyltransferase TrmB"/>
    <property type="match status" value="1"/>
</dbReference>
<gene>
    <name evidence="9" type="primary">trmB</name>
    <name evidence="10" type="ORF">CG710_017585</name>
</gene>
<dbReference type="PANTHER" id="PTHR23417:SF14">
    <property type="entry name" value="PENTACOTRIPEPTIDE-REPEAT REGION OF PRORP DOMAIN-CONTAINING PROTEIN"/>
    <property type="match status" value="1"/>
</dbReference>
<proteinExistence type="inferred from homology"/>
<dbReference type="InterPro" id="IPR055361">
    <property type="entry name" value="tRNA_methyltr_TrmB_bact"/>
</dbReference>
<keyword evidence="6 9" id="KW-0819">tRNA processing</keyword>
<feature type="binding site" evidence="9">
    <location>
        <position position="119"/>
    </location>
    <ligand>
        <name>substrate</name>
    </ligand>
</feature>
<dbReference type="AlphaFoldDB" id="A0A255I2E4"/>